<accession>A0A934VM30</accession>
<name>A0A934VM30_9BACT</name>
<keyword evidence="1" id="KW-0472">Membrane</keyword>
<dbReference type="RefSeq" id="WP_200390957.1">
    <property type="nucleotide sequence ID" value="NZ_JAENIO010000009.1"/>
</dbReference>
<feature type="non-terminal residue" evidence="2">
    <location>
        <position position="203"/>
    </location>
</feature>
<dbReference type="EMBL" id="JAENIO010000009">
    <property type="protein sequence ID" value="MBK1833525.1"/>
    <property type="molecule type" value="Genomic_DNA"/>
</dbReference>
<sequence>MKSISPFRRILVSILTVVSVGVLICAMQFSLFDKNRKDLVSSSVFEHRSDKDKDDNNEINSTPAASSVETIVSQIWGEHSSVVGPSEFADLVASEPGSVIPAALAAASSSQTITRNEMDMIVKIIAEFLAKNETFLLANESSIISSVSGDFRFRFIEALLFELGRNMVMSPEFTLHDKNRARNALKIRKKYAKKACNVGGRPK</sequence>
<reference evidence="2" key="1">
    <citation type="submission" date="2021-01" db="EMBL/GenBank/DDBJ databases">
        <title>Modified the classification status of verrucomicrobia.</title>
        <authorList>
            <person name="Feng X."/>
        </authorList>
    </citation>
    <scope>NUCLEOTIDE SEQUENCE</scope>
    <source>
        <strain evidence="2">KCTC 12986</strain>
    </source>
</reference>
<dbReference type="Proteomes" id="UP000604083">
    <property type="component" value="Unassembled WGS sequence"/>
</dbReference>
<dbReference type="AlphaFoldDB" id="A0A934VM30"/>
<keyword evidence="3" id="KW-1185">Reference proteome</keyword>
<comment type="caution">
    <text evidence="2">The sequence shown here is derived from an EMBL/GenBank/DDBJ whole genome shotgun (WGS) entry which is preliminary data.</text>
</comment>
<organism evidence="2 3">
    <name type="scientific">Roseibacillus ishigakijimensis</name>
    <dbReference type="NCBI Taxonomy" id="454146"/>
    <lineage>
        <taxon>Bacteria</taxon>
        <taxon>Pseudomonadati</taxon>
        <taxon>Verrucomicrobiota</taxon>
        <taxon>Verrucomicrobiia</taxon>
        <taxon>Verrucomicrobiales</taxon>
        <taxon>Verrucomicrobiaceae</taxon>
        <taxon>Roseibacillus</taxon>
    </lineage>
</organism>
<evidence type="ECO:0000313" key="2">
    <source>
        <dbReference type="EMBL" id="MBK1833525.1"/>
    </source>
</evidence>
<evidence type="ECO:0000313" key="3">
    <source>
        <dbReference type="Proteomes" id="UP000604083"/>
    </source>
</evidence>
<gene>
    <name evidence="2" type="ORF">JIN78_05565</name>
</gene>
<feature type="transmembrane region" description="Helical" evidence="1">
    <location>
        <begin position="12"/>
        <end position="32"/>
    </location>
</feature>
<keyword evidence="1" id="KW-1133">Transmembrane helix</keyword>
<evidence type="ECO:0000256" key="1">
    <source>
        <dbReference type="SAM" id="Phobius"/>
    </source>
</evidence>
<keyword evidence="1" id="KW-0812">Transmembrane</keyword>
<protein>
    <submittedName>
        <fullName evidence="2">Uncharacterized protein</fullName>
    </submittedName>
</protein>
<proteinExistence type="predicted"/>